<dbReference type="RefSeq" id="WP_079571590.1">
    <property type="nucleotide sequence ID" value="NZ_LT670818.1"/>
</dbReference>
<evidence type="ECO:0000256" key="4">
    <source>
        <dbReference type="ARBA" id="ARBA00013346"/>
    </source>
</evidence>
<dbReference type="EC" id="2.1.1.77" evidence="3"/>
<sequence>MTDPIETRRRFYAEELRFTTHMSSARVQGAFATVPRERFVGDGPWRVKSLWNLADYWTTEDADPQNVYHDILIALDETLGLNNGQPSLWAFLFDRLGVAAGEQVLHLGSGTGYYTAILAELVGNEGSVTAIEIEPSMAERARPALAPWPQIILVHGDGASGPFSPVDLIVASAGATHPLPIWIDALKPGGRLLFPMTVTRGPGGMLLVRRHDGDEFSAQFLCAAAFYEFAGARDTDVASRLDQALTRDRGAGVNSLRREPHPEDEGCWLHGDGWCLSRREITAVPKAS</sequence>
<evidence type="ECO:0000313" key="13">
    <source>
        <dbReference type="Proteomes" id="UP000190675"/>
    </source>
</evidence>
<evidence type="ECO:0000256" key="6">
    <source>
        <dbReference type="ARBA" id="ARBA00022603"/>
    </source>
</evidence>
<evidence type="ECO:0000256" key="8">
    <source>
        <dbReference type="ARBA" id="ARBA00022691"/>
    </source>
</evidence>
<evidence type="ECO:0000256" key="3">
    <source>
        <dbReference type="ARBA" id="ARBA00011890"/>
    </source>
</evidence>
<dbReference type="GO" id="GO:0004719">
    <property type="term" value="F:protein-L-isoaspartate (D-aspartate) O-methyltransferase activity"/>
    <property type="evidence" value="ECO:0007669"/>
    <property type="project" value="UniProtKB-EC"/>
</dbReference>
<evidence type="ECO:0000256" key="9">
    <source>
        <dbReference type="ARBA" id="ARBA00030757"/>
    </source>
</evidence>
<dbReference type="EMBL" id="LT670818">
    <property type="protein sequence ID" value="SHH59548.1"/>
    <property type="molecule type" value="Genomic_DNA"/>
</dbReference>
<keyword evidence="7 12" id="KW-0808">Transferase</keyword>
<dbReference type="PANTHER" id="PTHR11579:SF0">
    <property type="entry name" value="PROTEIN-L-ISOASPARTATE(D-ASPARTATE) O-METHYLTRANSFERASE"/>
    <property type="match status" value="1"/>
</dbReference>
<dbReference type="CDD" id="cd02440">
    <property type="entry name" value="AdoMet_MTases"/>
    <property type="match status" value="1"/>
</dbReference>
<dbReference type="GO" id="GO:0032259">
    <property type="term" value="P:methylation"/>
    <property type="evidence" value="ECO:0007669"/>
    <property type="project" value="UniProtKB-KW"/>
</dbReference>
<organism evidence="12 13">
    <name type="scientific">Bradyrhizobium erythrophlei</name>
    <dbReference type="NCBI Taxonomy" id="1437360"/>
    <lineage>
        <taxon>Bacteria</taxon>
        <taxon>Pseudomonadati</taxon>
        <taxon>Pseudomonadota</taxon>
        <taxon>Alphaproteobacteria</taxon>
        <taxon>Hyphomicrobiales</taxon>
        <taxon>Nitrobacteraceae</taxon>
        <taxon>Bradyrhizobium</taxon>
    </lineage>
</organism>
<comment type="similarity">
    <text evidence="2">Belongs to the methyltransferase superfamily. L-isoaspartyl/D-aspartyl protein methyltransferase family.</text>
</comment>
<accession>A0A1M5U9F7</accession>
<comment type="subcellular location">
    <subcellularLocation>
        <location evidence="1">Cytoplasm</location>
    </subcellularLocation>
</comment>
<keyword evidence="6 12" id="KW-0489">Methyltransferase</keyword>
<protein>
    <recommendedName>
        <fullName evidence="4">Protein-L-isoaspartate O-methyltransferase</fullName>
        <ecNumber evidence="3">2.1.1.77</ecNumber>
    </recommendedName>
    <alternativeName>
        <fullName evidence="11">L-isoaspartyl protein carboxyl methyltransferase</fullName>
    </alternativeName>
    <alternativeName>
        <fullName evidence="9">Protein L-isoaspartyl methyltransferase</fullName>
    </alternativeName>
    <alternativeName>
        <fullName evidence="10">Protein-beta-aspartate methyltransferase</fullName>
    </alternativeName>
</protein>
<dbReference type="Proteomes" id="UP000190675">
    <property type="component" value="Chromosome I"/>
</dbReference>
<dbReference type="SUPFAM" id="SSF53335">
    <property type="entry name" value="S-adenosyl-L-methionine-dependent methyltransferases"/>
    <property type="match status" value="1"/>
</dbReference>
<name>A0A1M5U9F7_9BRAD</name>
<evidence type="ECO:0000256" key="10">
    <source>
        <dbReference type="ARBA" id="ARBA00031323"/>
    </source>
</evidence>
<dbReference type="PANTHER" id="PTHR11579">
    <property type="entry name" value="PROTEIN-L-ISOASPARTATE O-METHYLTRANSFERASE"/>
    <property type="match status" value="1"/>
</dbReference>
<dbReference type="InterPro" id="IPR000682">
    <property type="entry name" value="PCMT"/>
</dbReference>
<dbReference type="InterPro" id="IPR029063">
    <property type="entry name" value="SAM-dependent_MTases_sf"/>
</dbReference>
<keyword evidence="5" id="KW-0963">Cytoplasm</keyword>
<dbReference type="AlphaFoldDB" id="A0A1M5U9F7"/>
<gene>
    <name evidence="12" type="ORF">SAMN05444169_8255</name>
</gene>
<dbReference type="GO" id="GO:0005737">
    <property type="term" value="C:cytoplasm"/>
    <property type="evidence" value="ECO:0007669"/>
    <property type="project" value="UniProtKB-SubCell"/>
</dbReference>
<dbReference type="Gene3D" id="3.40.50.150">
    <property type="entry name" value="Vaccinia Virus protein VP39"/>
    <property type="match status" value="1"/>
</dbReference>
<evidence type="ECO:0000256" key="7">
    <source>
        <dbReference type="ARBA" id="ARBA00022679"/>
    </source>
</evidence>
<evidence type="ECO:0000256" key="2">
    <source>
        <dbReference type="ARBA" id="ARBA00005369"/>
    </source>
</evidence>
<evidence type="ECO:0000256" key="5">
    <source>
        <dbReference type="ARBA" id="ARBA00022490"/>
    </source>
</evidence>
<reference evidence="12 13" key="1">
    <citation type="submission" date="2016-11" db="EMBL/GenBank/DDBJ databases">
        <authorList>
            <person name="Jaros S."/>
            <person name="Januszkiewicz K."/>
            <person name="Wedrychowicz H."/>
        </authorList>
    </citation>
    <scope>NUCLEOTIDE SEQUENCE [LARGE SCALE GENOMIC DNA]</scope>
    <source>
        <strain evidence="12 13">GAS242</strain>
    </source>
</reference>
<evidence type="ECO:0000256" key="1">
    <source>
        <dbReference type="ARBA" id="ARBA00004496"/>
    </source>
</evidence>
<evidence type="ECO:0000313" key="12">
    <source>
        <dbReference type="EMBL" id="SHH59548.1"/>
    </source>
</evidence>
<evidence type="ECO:0000256" key="11">
    <source>
        <dbReference type="ARBA" id="ARBA00031350"/>
    </source>
</evidence>
<keyword evidence="8" id="KW-0949">S-adenosyl-L-methionine</keyword>
<dbReference type="Pfam" id="PF01135">
    <property type="entry name" value="PCMT"/>
    <property type="match status" value="1"/>
</dbReference>
<dbReference type="OrthoDB" id="9807766at2"/>
<proteinExistence type="inferred from homology"/>